<reference evidence="1" key="1">
    <citation type="journal article" date="2023" name="Plant J.">
        <title>Genome sequences and population genomics provide insights into the demographic history, inbreeding, and mutation load of two 'living fossil' tree species of Dipteronia.</title>
        <authorList>
            <person name="Feng Y."/>
            <person name="Comes H.P."/>
            <person name="Chen J."/>
            <person name="Zhu S."/>
            <person name="Lu R."/>
            <person name="Zhang X."/>
            <person name="Li P."/>
            <person name="Qiu J."/>
            <person name="Olsen K.M."/>
            <person name="Qiu Y."/>
        </authorList>
    </citation>
    <scope>NUCLEOTIDE SEQUENCE</scope>
    <source>
        <strain evidence="1">NBL</strain>
    </source>
</reference>
<protein>
    <submittedName>
        <fullName evidence="1">Uncharacterized protein</fullName>
    </submittedName>
</protein>
<comment type="caution">
    <text evidence="1">The sequence shown here is derived from an EMBL/GenBank/DDBJ whole genome shotgun (WGS) entry which is preliminary data.</text>
</comment>
<gene>
    <name evidence="1" type="ORF">Dsin_009851</name>
</gene>
<keyword evidence="2" id="KW-1185">Reference proteome</keyword>
<dbReference type="EMBL" id="JANJYJ010000003">
    <property type="protein sequence ID" value="KAK3222826.1"/>
    <property type="molecule type" value="Genomic_DNA"/>
</dbReference>
<dbReference type="AlphaFoldDB" id="A0AAE0ARE4"/>
<proteinExistence type="predicted"/>
<name>A0AAE0ARE4_9ROSI</name>
<evidence type="ECO:0000313" key="2">
    <source>
        <dbReference type="Proteomes" id="UP001281410"/>
    </source>
</evidence>
<sequence length="120" mass="13196">MIAHVCTANVSRLPLVVRVKLCIIEAVTSPRVADDARNRSHPLNDRRPHHHVHTGITVVAGHATMQGRFGDAQKVLDKTSESKEEVLLRLVDIKEAAGIHLEYNDDVISMQSKGNSSEGE</sequence>
<dbReference type="Proteomes" id="UP001281410">
    <property type="component" value="Unassembled WGS sequence"/>
</dbReference>
<evidence type="ECO:0000313" key="1">
    <source>
        <dbReference type="EMBL" id="KAK3222826.1"/>
    </source>
</evidence>
<accession>A0AAE0ARE4</accession>
<organism evidence="1 2">
    <name type="scientific">Dipteronia sinensis</name>
    <dbReference type="NCBI Taxonomy" id="43782"/>
    <lineage>
        <taxon>Eukaryota</taxon>
        <taxon>Viridiplantae</taxon>
        <taxon>Streptophyta</taxon>
        <taxon>Embryophyta</taxon>
        <taxon>Tracheophyta</taxon>
        <taxon>Spermatophyta</taxon>
        <taxon>Magnoliopsida</taxon>
        <taxon>eudicotyledons</taxon>
        <taxon>Gunneridae</taxon>
        <taxon>Pentapetalae</taxon>
        <taxon>rosids</taxon>
        <taxon>malvids</taxon>
        <taxon>Sapindales</taxon>
        <taxon>Sapindaceae</taxon>
        <taxon>Hippocastanoideae</taxon>
        <taxon>Acereae</taxon>
        <taxon>Dipteronia</taxon>
    </lineage>
</organism>